<keyword evidence="2" id="KW-1185">Reference proteome</keyword>
<dbReference type="OrthoDB" id="1453775at2"/>
<name>A0A511NIC4_9FLAO</name>
<dbReference type="Proteomes" id="UP000321245">
    <property type="component" value="Unassembled WGS sequence"/>
</dbReference>
<organism evidence="1 2">
    <name type="scientific">Empedobacter brevis NBRC 14943 = ATCC 43319</name>
    <dbReference type="NCBI Taxonomy" id="1218108"/>
    <lineage>
        <taxon>Bacteria</taxon>
        <taxon>Pseudomonadati</taxon>
        <taxon>Bacteroidota</taxon>
        <taxon>Flavobacteriia</taxon>
        <taxon>Flavobacteriales</taxon>
        <taxon>Weeksellaceae</taxon>
        <taxon>Empedobacter</taxon>
    </lineage>
</organism>
<evidence type="ECO:0000313" key="1">
    <source>
        <dbReference type="EMBL" id="GEM52555.1"/>
    </source>
</evidence>
<dbReference type="AlphaFoldDB" id="A0A511NIC4"/>
<evidence type="ECO:0000313" key="2">
    <source>
        <dbReference type="Proteomes" id="UP000321245"/>
    </source>
</evidence>
<accession>A0A511NIC4</accession>
<sequence>MKKVLFALTLTISTVHVKAQVGIGTENPKATLDVTAVQPKGTSANVEGVLIPRVDRERARSMRNVEKSTMIYVDEVTTGTQTETAINIDAEGFYYFDGTVWVKISSGNSTPGFFYMPSIVLPTISNDARILDTSNLSYSYDAVSAIYTVKLYDLFKAQFNVPVASSSSISGLKEFVLDSDKYDYFVTFADNSVFTDIKINSTGILTYKTAPNAIIRNGSFMNIVLKVK</sequence>
<proteinExistence type="predicted"/>
<protein>
    <submittedName>
        <fullName evidence="1">Uncharacterized protein</fullName>
    </submittedName>
</protein>
<dbReference type="GeneID" id="84651812"/>
<dbReference type="RefSeq" id="WP_019976692.1">
    <property type="nucleotide sequence ID" value="NZ_BJXC01000016.1"/>
</dbReference>
<reference evidence="1 2" key="1">
    <citation type="submission" date="2019-07" db="EMBL/GenBank/DDBJ databases">
        <title>Whole genome shotgun sequence of Empedobacter brevis NBRC 14943.</title>
        <authorList>
            <person name="Hosoyama A."/>
            <person name="Uohara A."/>
            <person name="Ohji S."/>
            <person name="Ichikawa N."/>
        </authorList>
    </citation>
    <scope>NUCLEOTIDE SEQUENCE [LARGE SCALE GENOMIC DNA]</scope>
    <source>
        <strain evidence="1 2">NBRC 14943</strain>
    </source>
</reference>
<gene>
    <name evidence="1" type="ORF">EB1_23450</name>
</gene>
<dbReference type="STRING" id="1218108.GCA_000382425_03223"/>
<dbReference type="EMBL" id="BJXC01000016">
    <property type="protein sequence ID" value="GEM52555.1"/>
    <property type="molecule type" value="Genomic_DNA"/>
</dbReference>
<comment type="caution">
    <text evidence="1">The sequence shown here is derived from an EMBL/GenBank/DDBJ whole genome shotgun (WGS) entry which is preliminary data.</text>
</comment>